<evidence type="ECO:0000313" key="2">
    <source>
        <dbReference type="Proteomes" id="UP000575898"/>
    </source>
</evidence>
<sequence length="73" mass="7981">MRSWLNKTNKFFVDHETHRLSVSPNRRTCANAQSSEATCSLSTRSPYSTVDNAVSSMQLLGGLGGSQDPSAYQ</sequence>
<dbReference type="AlphaFoldDB" id="A0A840MLS2"/>
<organism evidence="1 2">
    <name type="scientific">Chitinivorax tropicus</name>
    <dbReference type="NCBI Taxonomy" id="714531"/>
    <lineage>
        <taxon>Bacteria</taxon>
        <taxon>Pseudomonadati</taxon>
        <taxon>Pseudomonadota</taxon>
        <taxon>Betaproteobacteria</taxon>
        <taxon>Chitinivorax</taxon>
    </lineage>
</organism>
<name>A0A840MLS2_9PROT</name>
<reference evidence="1 2" key="1">
    <citation type="submission" date="2020-08" db="EMBL/GenBank/DDBJ databases">
        <title>Genomic Encyclopedia of Type Strains, Phase IV (KMG-IV): sequencing the most valuable type-strain genomes for metagenomic binning, comparative biology and taxonomic classification.</title>
        <authorList>
            <person name="Goeker M."/>
        </authorList>
    </citation>
    <scope>NUCLEOTIDE SEQUENCE [LARGE SCALE GENOMIC DNA]</scope>
    <source>
        <strain evidence="1 2">DSM 27165</strain>
    </source>
</reference>
<dbReference type="Proteomes" id="UP000575898">
    <property type="component" value="Unassembled WGS sequence"/>
</dbReference>
<gene>
    <name evidence="1" type="ORF">HNQ59_001364</name>
</gene>
<dbReference type="EMBL" id="JACHHY010000006">
    <property type="protein sequence ID" value="MBB5018079.1"/>
    <property type="molecule type" value="Genomic_DNA"/>
</dbReference>
<protein>
    <submittedName>
        <fullName evidence="1">Uncharacterized protein</fullName>
    </submittedName>
</protein>
<accession>A0A840MLS2</accession>
<comment type="caution">
    <text evidence="1">The sequence shown here is derived from an EMBL/GenBank/DDBJ whole genome shotgun (WGS) entry which is preliminary data.</text>
</comment>
<proteinExistence type="predicted"/>
<evidence type="ECO:0000313" key="1">
    <source>
        <dbReference type="EMBL" id="MBB5018079.1"/>
    </source>
</evidence>
<keyword evidence="2" id="KW-1185">Reference proteome</keyword>